<dbReference type="RefSeq" id="WP_244437138.1">
    <property type="nucleotide sequence ID" value="NZ_BAIV01000017.1"/>
</dbReference>
<sequence length="135" mass="14965">MKIIFKLFTFTLLALLLLPSCSDDDKSKSEMNDPVSGNISPVGSFAVEATGNENELLVKWINPSNRDVDMVELSYRDVGVNLSRAVDFTPGHIILQVERDSLQEYLLKLPYFSTYEVSAVAISKAASAPLPKLVW</sequence>
<dbReference type="AlphaFoldDB" id="W4UUW0"/>
<dbReference type="STRING" id="1445607.JCM10512_2949"/>
<evidence type="ECO:0000313" key="2">
    <source>
        <dbReference type="EMBL" id="GAE84597.1"/>
    </source>
</evidence>
<organism evidence="2 3">
    <name type="scientific">Bacteroides reticulotermitis JCM 10512</name>
    <dbReference type="NCBI Taxonomy" id="1445607"/>
    <lineage>
        <taxon>Bacteria</taxon>
        <taxon>Pseudomonadati</taxon>
        <taxon>Bacteroidota</taxon>
        <taxon>Bacteroidia</taxon>
        <taxon>Bacteroidales</taxon>
        <taxon>Bacteroidaceae</taxon>
        <taxon>Bacteroides</taxon>
    </lineage>
</organism>
<dbReference type="Proteomes" id="UP000019131">
    <property type="component" value="Unassembled WGS sequence"/>
</dbReference>
<keyword evidence="1" id="KW-0732">Signal</keyword>
<keyword evidence="3" id="KW-1185">Reference proteome</keyword>
<feature type="chain" id="PRO_5004851548" evidence="1">
    <location>
        <begin position="23"/>
        <end position="135"/>
    </location>
</feature>
<proteinExistence type="predicted"/>
<comment type="caution">
    <text evidence="2">The sequence shown here is derived from an EMBL/GenBank/DDBJ whole genome shotgun (WGS) entry which is preliminary data.</text>
</comment>
<gene>
    <name evidence="2" type="ORF">JCM10512_2949</name>
</gene>
<reference evidence="2 3" key="1">
    <citation type="journal article" date="2014" name="Genome Announc.">
        <title>Draft Genome Sequence of Bacteroides reticulotermitis Strain JCM 10512T, Isolated from the Gut of a Termite.</title>
        <authorList>
            <person name="Yuki M."/>
            <person name="Oshima K."/>
            <person name="Suda W."/>
            <person name="Sakamoto M."/>
            <person name="Iida T."/>
            <person name="Hattori M."/>
            <person name="Ohkuma M."/>
        </authorList>
    </citation>
    <scope>NUCLEOTIDE SEQUENCE [LARGE SCALE GENOMIC DNA]</scope>
    <source>
        <strain evidence="2 3">JCM 10512</strain>
    </source>
</reference>
<protein>
    <submittedName>
        <fullName evidence="2">Alpha-1,6-mannanase</fullName>
    </submittedName>
</protein>
<dbReference type="EMBL" id="BAIV01000017">
    <property type="protein sequence ID" value="GAE84597.1"/>
    <property type="molecule type" value="Genomic_DNA"/>
</dbReference>
<feature type="signal peptide" evidence="1">
    <location>
        <begin position="1"/>
        <end position="22"/>
    </location>
</feature>
<evidence type="ECO:0000256" key="1">
    <source>
        <dbReference type="SAM" id="SignalP"/>
    </source>
</evidence>
<evidence type="ECO:0000313" key="3">
    <source>
        <dbReference type="Proteomes" id="UP000019131"/>
    </source>
</evidence>
<name>W4UUW0_9BACE</name>
<accession>W4UUW0</accession>